<feature type="domain" description="NAD(P)-binding" evidence="2">
    <location>
        <begin position="8"/>
        <end position="162"/>
    </location>
</feature>
<keyword evidence="4" id="KW-1185">Reference proteome</keyword>
<organism evidence="3 4">
    <name type="scientific">Nonomuraea indica</name>
    <dbReference type="NCBI Taxonomy" id="1581193"/>
    <lineage>
        <taxon>Bacteria</taxon>
        <taxon>Bacillati</taxon>
        <taxon>Actinomycetota</taxon>
        <taxon>Actinomycetes</taxon>
        <taxon>Streptosporangiales</taxon>
        <taxon>Streptosporangiaceae</taxon>
        <taxon>Nonomuraea</taxon>
    </lineage>
</organism>
<evidence type="ECO:0000259" key="2">
    <source>
        <dbReference type="Pfam" id="PF13460"/>
    </source>
</evidence>
<dbReference type="Gene3D" id="3.90.25.10">
    <property type="entry name" value="UDP-galactose 4-epimerase, domain 1"/>
    <property type="match status" value="1"/>
</dbReference>
<feature type="region of interest" description="Disordered" evidence="1">
    <location>
        <begin position="199"/>
        <end position="230"/>
    </location>
</feature>
<dbReference type="Gene3D" id="3.40.50.720">
    <property type="entry name" value="NAD(P)-binding Rossmann-like Domain"/>
    <property type="match status" value="1"/>
</dbReference>
<evidence type="ECO:0000256" key="1">
    <source>
        <dbReference type="SAM" id="MobiDB-lite"/>
    </source>
</evidence>
<protein>
    <submittedName>
        <fullName evidence="3">SDR family oxidoreductase</fullName>
    </submittedName>
</protein>
<sequence>MSAVLVTGATGRVGRHVVAQLEEAGTEARSLTRQPHLSGFVGDVREPTSLLPALRGVEGVFLVWPFTTAEGARELLEVIAGQARRIVYLSSAAVRDHEREVESMVEKSGLEWTVLRPHAFAANALQWADQVRAGVVREPYGQAAMSPVDERDIAAVAVRALTGGAHHGATYLLTGPESLTRERQARIIGEALGRPVRWEEAPAGEARERMVASGPRRCGPPGSTRTATRP</sequence>
<dbReference type="InterPro" id="IPR016040">
    <property type="entry name" value="NAD(P)-bd_dom"/>
</dbReference>
<proteinExistence type="predicted"/>
<dbReference type="Proteomes" id="UP001612928">
    <property type="component" value="Unassembled WGS sequence"/>
</dbReference>
<dbReference type="Pfam" id="PF13460">
    <property type="entry name" value="NAD_binding_10"/>
    <property type="match status" value="1"/>
</dbReference>
<reference evidence="3 4" key="1">
    <citation type="submission" date="2024-10" db="EMBL/GenBank/DDBJ databases">
        <title>The Natural Products Discovery Center: Release of the First 8490 Sequenced Strains for Exploring Actinobacteria Biosynthetic Diversity.</title>
        <authorList>
            <person name="Kalkreuter E."/>
            <person name="Kautsar S.A."/>
            <person name="Yang D."/>
            <person name="Bader C.D."/>
            <person name="Teijaro C.N."/>
            <person name="Fluegel L."/>
            <person name="Davis C.M."/>
            <person name="Simpson J.R."/>
            <person name="Lauterbach L."/>
            <person name="Steele A.D."/>
            <person name="Gui C."/>
            <person name="Meng S."/>
            <person name="Li G."/>
            <person name="Viehrig K."/>
            <person name="Ye F."/>
            <person name="Su P."/>
            <person name="Kiefer A.F."/>
            <person name="Nichols A."/>
            <person name="Cepeda A.J."/>
            <person name="Yan W."/>
            <person name="Fan B."/>
            <person name="Jiang Y."/>
            <person name="Adhikari A."/>
            <person name="Zheng C.-J."/>
            <person name="Schuster L."/>
            <person name="Cowan T.M."/>
            <person name="Smanski M.J."/>
            <person name="Chevrette M.G."/>
            <person name="De Carvalho L.P.S."/>
            <person name="Shen B."/>
        </authorList>
    </citation>
    <scope>NUCLEOTIDE SEQUENCE [LARGE SCALE GENOMIC DNA]</scope>
    <source>
        <strain evidence="3 4">NPDC049503</strain>
    </source>
</reference>
<feature type="compositionally biased region" description="Basic and acidic residues" evidence="1">
    <location>
        <begin position="199"/>
        <end position="210"/>
    </location>
</feature>
<evidence type="ECO:0000313" key="4">
    <source>
        <dbReference type="Proteomes" id="UP001612928"/>
    </source>
</evidence>
<dbReference type="InterPro" id="IPR051604">
    <property type="entry name" value="Ergot_Alk_Oxidoreductase"/>
</dbReference>
<dbReference type="PANTHER" id="PTHR43162">
    <property type="match status" value="1"/>
</dbReference>
<dbReference type="EMBL" id="JBITMB010000003">
    <property type="protein sequence ID" value="MFI7441365.1"/>
    <property type="molecule type" value="Genomic_DNA"/>
</dbReference>
<dbReference type="PANTHER" id="PTHR43162:SF1">
    <property type="entry name" value="PRESTALK A DIFFERENTIATION PROTEIN A"/>
    <property type="match status" value="1"/>
</dbReference>
<accession>A0ABW8A3L4</accession>
<dbReference type="InterPro" id="IPR036291">
    <property type="entry name" value="NAD(P)-bd_dom_sf"/>
</dbReference>
<dbReference type="SUPFAM" id="SSF51735">
    <property type="entry name" value="NAD(P)-binding Rossmann-fold domains"/>
    <property type="match status" value="1"/>
</dbReference>
<dbReference type="RefSeq" id="WP_397021219.1">
    <property type="nucleotide sequence ID" value="NZ_JBITMB010000003.1"/>
</dbReference>
<comment type="caution">
    <text evidence="3">The sequence shown here is derived from an EMBL/GenBank/DDBJ whole genome shotgun (WGS) entry which is preliminary data.</text>
</comment>
<evidence type="ECO:0000313" key="3">
    <source>
        <dbReference type="EMBL" id="MFI7441365.1"/>
    </source>
</evidence>
<gene>
    <name evidence="3" type="ORF">ACIBP5_15515</name>
</gene>
<name>A0ABW8A3L4_9ACTN</name>